<proteinExistence type="predicted"/>
<dbReference type="EMBL" id="QGLG01000001">
    <property type="protein sequence ID" value="PXY86158.1"/>
    <property type="molecule type" value="Genomic_DNA"/>
</dbReference>
<reference evidence="1 2" key="1">
    <citation type="submission" date="2018-05" db="EMBL/GenBank/DDBJ databases">
        <title>Reference genomes for bee gut microbiota database.</title>
        <authorList>
            <person name="Ellegaard K.M."/>
        </authorList>
    </citation>
    <scope>NUCLEOTIDE SEQUENCE [LARGE SCALE GENOMIC DNA]</scope>
    <source>
        <strain evidence="1 2">ESL0184</strain>
    </source>
</reference>
<accession>A0ABX5N318</accession>
<evidence type="ECO:0000313" key="2">
    <source>
        <dbReference type="Proteomes" id="UP000247698"/>
    </source>
</evidence>
<comment type="caution">
    <text evidence="1">The sequence shown here is derived from an EMBL/GenBank/DDBJ whole genome shotgun (WGS) entry which is preliminary data.</text>
</comment>
<dbReference type="RefSeq" id="WP_110445467.1">
    <property type="nucleotide sequence ID" value="NZ_QGLG01000001.1"/>
</dbReference>
<name>A0ABX5N318_9LACO</name>
<protein>
    <submittedName>
        <fullName evidence="1">Uncharacterized protein</fullName>
    </submittedName>
</protein>
<dbReference type="Proteomes" id="UP000247698">
    <property type="component" value="Unassembled WGS sequence"/>
</dbReference>
<organism evidence="1 2">
    <name type="scientific">Lactobacillus melliventris</name>
    <dbReference type="NCBI Taxonomy" id="1218507"/>
    <lineage>
        <taxon>Bacteria</taxon>
        <taxon>Bacillati</taxon>
        <taxon>Bacillota</taxon>
        <taxon>Bacilli</taxon>
        <taxon>Lactobacillales</taxon>
        <taxon>Lactobacillaceae</taxon>
        <taxon>Lactobacillus</taxon>
    </lineage>
</organism>
<sequence>MWYRYGINFRKVGELKKGDQLTFTAQTRSYYKGQTHSKKEDYKLTEPRNIRLINREQPGPLPQTKKRILGYVLSKNNVNTKNFSEDYVNEYMEWIKSKR</sequence>
<keyword evidence="2" id="KW-1185">Reference proteome</keyword>
<evidence type="ECO:0000313" key="1">
    <source>
        <dbReference type="EMBL" id="PXY86158.1"/>
    </source>
</evidence>
<gene>
    <name evidence="1" type="ORF">DK873_01000</name>
</gene>